<keyword evidence="3" id="KW-0819">tRNA processing</keyword>
<dbReference type="Gene3D" id="3.40.1350.10">
    <property type="match status" value="1"/>
</dbReference>
<dbReference type="AlphaFoldDB" id="G2YKB8"/>
<evidence type="ECO:0000256" key="3">
    <source>
        <dbReference type="ARBA" id="ARBA00022694"/>
    </source>
</evidence>
<feature type="domain" description="tRNA intron endonuclease catalytic" evidence="10">
    <location>
        <begin position="208"/>
        <end position="279"/>
    </location>
</feature>
<evidence type="ECO:0000259" key="10">
    <source>
        <dbReference type="Pfam" id="PF01974"/>
    </source>
</evidence>
<evidence type="ECO:0000256" key="8">
    <source>
        <dbReference type="ARBA" id="ARBA00076724"/>
    </source>
</evidence>
<evidence type="ECO:0000256" key="4">
    <source>
        <dbReference type="ARBA" id="ARBA00023239"/>
    </source>
</evidence>
<dbReference type="InterPro" id="IPR006677">
    <property type="entry name" value="tRNA_intron_Endonuc_cat-like"/>
</dbReference>
<organism evidence="12 13">
    <name type="scientific">Botryotinia fuckeliana (strain T4)</name>
    <name type="common">Noble rot fungus</name>
    <name type="synonym">Botrytis cinerea</name>
    <dbReference type="NCBI Taxonomy" id="999810"/>
    <lineage>
        <taxon>Eukaryota</taxon>
        <taxon>Fungi</taxon>
        <taxon>Dikarya</taxon>
        <taxon>Ascomycota</taxon>
        <taxon>Pezizomycotina</taxon>
        <taxon>Leotiomycetes</taxon>
        <taxon>Helotiales</taxon>
        <taxon>Sclerotiniaceae</taxon>
        <taxon>Botrytis</taxon>
    </lineage>
</organism>
<sequence length="461" mass="51238">MSPSFVPEPVAISFIAGRYLLFDIDVVTHLRRTYHICGVLTGTIPQIPQQNLFLGLPVELLPEEAKVLVDKKIAYIVEDTPWHKQNFSSLEGLDRKKYLESLKTEAFKAKKAADTEARKRTENALAKKALKGGSGSLPSTSRPSNDPTDDTISNESDPLFEDERPASRASSVAPLSTKSWGITPTVSYPSSPSPQTFPSSPDPSVPSSYPLFAHLHSRDYFMTPGLRFGCDYTVYPGDPLRFHSHFVATGYEWDEEIRLLDIVGGGRLGTGVKKGFLIGGENPQKKAAEKENDGVRTFCIDNEKQIENEQKSASKSGWCLTREDQCRFDLCDNFEIGLPSKNLSIVKPELHFDLEVNDVEVRTNRSLFSFTPPIYDNVTFKLLLSITTAPCILESAGTTYSETLNEVASDNREVHGDVWISLFDINFIDCQRLSRILLPFNTGGCSLSGNFDGLVRPRNID</sequence>
<proteinExistence type="inferred from homology"/>
<dbReference type="eggNOG" id="KOG4133">
    <property type="taxonomic scope" value="Eukaryota"/>
</dbReference>
<reference evidence="13" key="1">
    <citation type="journal article" date="2011" name="PLoS Genet.">
        <title>Genomic analysis of the necrotrophic fungal pathogens Sclerotinia sclerotiorum and Botrytis cinerea.</title>
        <authorList>
            <person name="Amselem J."/>
            <person name="Cuomo C.A."/>
            <person name="van Kan J.A."/>
            <person name="Viaud M."/>
            <person name="Benito E.P."/>
            <person name="Couloux A."/>
            <person name="Coutinho P.M."/>
            <person name="de Vries R.P."/>
            <person name="Dyer P.S."/>
            <person name="Fillinger S."/>
            <person name="Fournier E."/>
            <person name="Gout L."/>
            <person name="Hahn M."/>
            <person name="Kohn L."/>
            <person name="Lapalu N."/>
            <person name="Plummer K.M."/>
            <person name="Pradier J.M."/>
            <person name="Quevillon E."/>
            <person name="Sharon A."/>
            <person name="Simon A."/>
            <person name="ten Have A."/>
            <person name="Tudzynski B."/>
            <person name="Tudzynski P."/>
            <person name="Wincker P."/>
            <person name="Andrew M."/>
            <person name="Anthouard V."/>
            <person name="Beever R.E."/>
            <person name="Beffa R."/>
            <person name="Benoit I."/>
            <person name="Bouzid O."/>
            <person name="Brault B."/>
            <person name="Chen Z."/>
            <person name="Choquer M."/>
            <person name="Collemare J."/>
            <person name="Cotton P."/>
            <person name="Danchin E.G."/>
            <person name="Da Silva C."/>
            <person name="Gautier A."/>
            <person name="Giraud C."/>
            <person name="Giraud T."/>
            <person name="Gonzalez C."/>
            <person name="Grossetete S."/>
            <person name="Guldener U."/>
            <person name="Henrissat B."/>
            <person name="Howlett B.J."/>
            <person name="Kodira C."/>
            <person name="Kretschmer M."/>
            <person name="Lappartient A."/>
            <person name="Leroch M."/>
            <person name="Levis C."/>
            <person name="Mauceli E."/>
            <person name="Neuveglise C."/>
            <person name="Oeser B."/>
            <person name="Pearson M."/>
            <person name="Poulain J."/>
            <person name="Poussereau N."/>
            <person name="Quesneville H."/>
            <person name="Rascle C."/>
            <person name="Schumacher J."/>
            <person name="Segurens B."/>
            <person name="Sexton A."/>
            <person name="Silva E."/>
            <person name="Sirven C."/>
            <person name="Soanes D.M."/>
            <person name="Talbot N.J."/>
            <person name="Templeton M."/>
            <person name="Yandava C."/>
            <person name="Yarden O."/>
            <person name="Zeng Q."/>
            <person name="Rollins J.A."/>
            <person name="Lebrun M.H."/>
            <person name="Dickman M."/>
        </authorList>
    </citation>
    <scope>NUCLEOTIDE SEQUENCE [LARGE SCALE GENOMIC DNA]</scope>
    <source>
        <strain evidence="13">T4</strain>
    </source>
</reference>
<feature type="domain" description="TSEN34 N-terminal" evidence="11">
    <location>
        <begin position="11"/>
        <end position="79"/>
    </location>
</feature>
<feature type="region of interest" description="Disordered" evidence="9">
    <location>
        <begin position="186"/>
        <end position="205"/>
    </location>
</feature>
<accession>G2YKB8</accession>
<evidence type="ECO:0000256" key="7">
    <source>
        <dbReference type="ARBA" id="ARBA00075884"/>
    </source>
</evidence>
<evidence type="ECO:0000313" key="13">
    <source>
        <dbReference type="Proteomes" id="UP000008177"/>
    </source>
</evidence>
<protein>
    <recommendedName>
        <fullName evidence="2">tRNA-intron lyase</fullName>
        <ecNumber evidence="2">4.6.1.16</ecNumber>
    </recommendedName>
    <alternativeName>
        <fullName evidence="7 8">tRNA-intron endonuclease SEN34</fullName>
    </alternativeName>
</protein>
<dbReference type="Pfam" id="PF01974">
    <property type="entry name" value="tRNA_int_endo"/>
    <property type="match status" value="1"/>
</dbReference>
<feature type="compositionally biased region" description="Polar residues" evidence="9">
    <location>
        <begin position="136"/>
        <end position="156"/>
    </location>
</feature>
<comment type="function">
    <text evidence="6">Constitutes one of the two catalytic subunit of the tRNA-splicing endonuclease complex, a complex responsible for identification and cleavage of the splice sites in pre-tRNA. It cleaves pre-tRNA at the 5'- and 3'-splice sites to release the intron. The products are an intron and two tRNA half-molecules bearing 2',3'-cyclic phosphate and 5'-OH termini. There are no conserved sequences at the splice sites, but the intron is invariably located at the same site in the gene, placing the splice sites an invariant distance from the constant structural features of the tRNA body. It probably carries the active site for 3'-splice site cleavage.</text>
</comment>
<evidence type="ECO:0000256" key="6">
    <source>
        <dbReference type="ARBA" id="ARBA00059865"/>
    </source>
</evidence>
<dbReference type="CDD" id="cd22363">
    <property type="entry name" value="tRNA-intron_lyase_C"/>
    <property type="match status" value="1"/>
</dbReference>
<dbReference type="InterPro" id="IPR036167">
    <property type="entry name" value="tRNA_intron_Endo_cat-like_sf"/>
</dbReference>
<dbReference type="InterPro" id="IPR011856">
    <property type="entry name" value="tRNA_endonuc-like_dom_sf"/>
</dbReference>
<evidence type="ECO:0000256" key="5">
    <source>
        <dbReference type="ARBA" id="ARBA00034031"/>
    </source>
</evidence>
<comment type="similarity">
    <text evidence="1">Belongs to the tRNA-intron endonuclease family.</text>
</comment>
<dbReference type="GO" id="GO:0003676">
    <property type="term" value="F:nucleic acid binding"/>
    <property type="evidence" value="ECO:0007669"/>
    <property type="project" value="InterPro"/>
</dbReference>
<dbReference type="InterPro" id="IPR059049">
    <property type="entry name" value="TSEN34_N"/>
</dbReference>
<feature type="region of interest" description="Disordered" evidence="9">
    <location>
        <begin position="126"/>
        <end position="175"/>
    </location>
</feature>
<evidence type="ECO:0000256" key="1">
    <source>
        <dbReference type="ARBA" id="ARBA00008078"/>
    </source>
</evidence>
<comment type="catalytic activity">
    <reaction evidence="5">
        <text>pretRNA = a 3'-half-tRNA molecule with a 5'-OH end + a 5'-half-tRNA molecule with a 2',3'-cyclic phosphate end + an intron with a 2',3'-cyclic phosphate and a 5'-hydroxyl terminus.</text>
        <dbReference type="EC" id="4.6.1.16"/>
    </reaction>
</comment>
<dbReference type="PANTHER" id="PTHR13070">
    <property type="entry name" value="TRNA-SPLICING ENDONUCLEASE SUBUNIT SEN34-RELATED"/>
    <property type="match status" value="1"/>
</dbReference>
<name>G2YKB8_BOTF4</name>
<evidence type="ECO:0000259" key="11">
    <source>
        <dbReference type="Pfam" id="PF26577"/>
    </source>
</evidence>
<dbReference type="InParanoid" id="G2YKB8"/>
<feature type="compositionally biased region" description="Low complexity" evidence="9">
    <location>
        <begin position="186"/>
        <end position="199"/>
    </location>
</feature>
<dbReference type="GO" id="GO:0005634">
    <property type="term" value="C:nucleus"/>
    <property type="evidence" value="ECO:0007669"/>
    <property type="project" value="UniProtKB-ARBA"/>
</dbReference>
<dbReference type="Proteomes" id="UP000008177">
    <property type="component" value="Unplaced contigs"/>
</dbReference>
<dbReference type="OrthoDB" id="48041at2759"/>
<dbReference type="GO" id="GO:0000379">
    <property type="term" value="P:tRNA-type intron splice site recognition and cleavage"/>
    <property type="evidence" value="ECO:0007669"/>
    <property type="project" value="TreeGrafter"/>
</dbReference>
<dbReference type="PANTHER" id="PTHR13070:SF0">
    <property type="entry name" value="TRNA-SPLICING ENDONUCLEASE SUBUNIT SEN34"/>
    <property type="match status" value="1"/>
</dbReference>
<dbReference type="EMBL" id="FQ790340">
    <property type="protein sequence ID" value="CCD52066.1"/>
    <property type="molecule type" value="Genomic_DNA"/>
</dbReference>
<evidence type="ECO:0000256" key="2">
    <source>
        <dbReference type="ARBA" id="ARBA00012573"/>
    </source>
</evidence>
<evidence type="ECO:0000256" key="9">
    <source>
        <dbReference type="SAM" id="MobiDB-lite"/>
    </source>
</evidence>
<evidence type="ECO:0000313" key="12">
    <source>
        <dbReference type="EMBL" id="CCD52066.1"/>
    </source>
</evidence>
<dbReference type="Pfam" id="PF26577">
    <property type="entry name" value="TSEN34_N"/>
    <property type="match status" value="1"/>
</dbReference>
<dbReference type="EC" id="4.6.1.16" evidence="2"/>
<gene>
    <name evidence="12" type="ORF">BofuT4_P082250.1</name>
</gene>
<dbReference type="FunCoup" id="G2YKB8">
    <property type="interactions" value="131"/>
</dbReference>
<dbReference type="FunFam" id="3.40.1350.10:FF:000008">
    <property type="entry name" value="tRNA-splicing endonuclease subunit Sen34"/>
    <property type="match status" value="1"/>
</dbReference>
<dbReference type="GO" id="GO:0000213">
    <property type="term" value="F:tRNA-intron lyase activity"/>
    <property type="evidence" value="ECO:0007669"/>
    <property type="project" value="UniProtKB-EC"/>
</dbReference>
<keyword evidence="4" id="KW-0456">Lyase</keyword>
<dbReference type="SUPFAM" id="SSF53032">
    <property type="entry name" value="tRNA-intron endonuclease catalytic domain-like"/>
    <property type="match status" value="1"/>
</dbReference>
<dbReference type="STRING" id="999810.G2YKB8"/>
<dbReference type="HOGENOM" id="CLU_593103_0_0_1"/>